<dbReference type="Proteomes" id="UP001151760">
    <property type="component" value="Unassembled WGS sequence"/>
</dbReference>
<feature type="domain" description="Reverse transcriptase Ty1/copia-type" evidence="3">
    <location>
        <begin position="390"/>
        <end position="632"/>
    </location>
</feature>
<feature type="region of interest" description="Disordered" evidence="2">
    <location>
        <begin position="99"/>
        <end position="119"/>
    </location>
</feature>
<gene>
    <name evidence="4" type="ORF">Tco_0976166</name>
</gene>
<reference evidence="4" key="2">
    <citation type="submission" date="2022-01" db="EMBL/GenBank/DDBJ databases">
        <authorList>
            <person name="Yamashiro T."/>
            <person name="Shiraishi A."/>
            <person name="Satake H."/>
            <person name="Nakayama K."/>
        </authorList>
    </citation>
    <scope>NUCLEOTIDE SEQUENCE</scope>
</reference>
<dbReference type="EMBL" id="BQNB010016285">
    <property type="protein sequence ID" value="GJT50009.1"/>
    <property type="molecule type" value="Genomic_DNA"/>
</dbReference>
<feature type="region of interest" description="Disordered" evidence="2">
    <location>
        <begin position="1185"/>
        <end position="1206"/>
    </location>
</feature>
<feature type="region of interest" description="Disordered" evidence="2">
    <location>
        <begin position="227"/>
        <end position="252"/>
    </location>
</feature>
<name>A0ABQ5EGH1_9ASTR</name>
<evidence type="ECO:0000259" key="3">
    <source>
        <dbReference type="Pfam" id="PF07727"/>
    </source>
</evidence>
<evidence type="ECO:0000256" key="1">
    <source>
        <dbReference type="SAM" id="Coils"/>
    </source>
</evidence>
<feature type="compositionally biased region" description="Polar residues" evidence="2">
    <location>
        <begin position="109"/>
        <end position="119"/>
    </location>
</feature>
<keyword evidence="1" id="KW-0175">Coiled coil</keyword>
<dbReference type="InterPro" id="IPR043502">
    <property type="entry name" value="DNA/RNA_pol_sf"/>
</dbReference>
<dbReference type="Pfam" id="PF07727">
    <property type="entry name" value="RVT_2"/>
    <property type="match status" value="1"/>
</dbReference>
<dbReference type="SUPFAM" id="SSF53098">
    <property type="entry name" value="Ribonuclease H-like"/>
    <property type="match status" value="1"/>
</dbReference>
<feature type="compositionally biased region" description="Basic and acidic residues" evidence="2">
    <location>
        <begin position="1193"/>
        <end position="1206"/>
    </location>
</feature>
<dbReference type="CDD" id="cd09272">
    <property type="entry name" value="RNase_HI_RT_Ty1"/>
    <property type="match status" value="1"/>
</dbReference>
<keyword evidence="5" id="KW-1185">Reference proteome</keyword>
<dbReference type="InterPro" id="IPR012337">
    <property type="entry name" value="RNaseH-like_sf"/>
</dbReference>
<dbReference type="InterPro" id="IPR013103">
    <property type="entry name" value="RVT_2"/>
</dbReference>
<proteinExistence type="predicted"/>
<evidence type="ECO:0000313" key="4">
    <source>
        <dbReference type="EMBL" id="GJT50009.1"/>
    </source>
</evidence>
<feature type="region of interest" description="Disordered" evidence="2">
    <location>
        <begin position="1054"/>
        <end position="1093"/>
    </location>
</feature>
<dbReference type="SUPFAM" id="SSF56672">
    <property type="entry name" value="DNA/RNA polymerases"/>
    <property type="match status" value="1"/>
</dbReference>
<feature type="coiled-coil region" evidence="1">
    <location>
        <begin position="173"/>
        <end position="204"/>
    </location>
</feature>
<dbReference type="PANTHER" id="PTHR11439:SF495">
    <property type="entry name" value="REVERSE TRANSCRIPTASE, RNA-DEPENDENT DNA POLYMERASE-RELATED"/>
    <property type="match status" value="1"/>
</dbReference>
<reference evidence="4" key="1">
    <citation type="journal article" date="2022" name="Int. J. Mol. Sci.">
        <title>Draft Genome of Tanacetum Coccineum: Genomic Comparison of Closely Related Tanacetum-Family Plants.</title>
        <authorList>
            <person name="Yamashiro T."/>
            <person name="Shiraishi A."/>
            <person name="Nakayama K."/>
            <person name="Satake H."/>
        </authorList>
    </citation>
    <scope>NUCLEOTIDE SEQUENCE</scope>
</reference>
<accession>A0ABQ5EGH1</accession>
<evidence type="ECO:0000313" key="5">
    <source>
        <dbReference type="Proteomes" id="UP001151760"/>
    </source>
</evidence>
<protein>
    <submittedName>
        <fullName evidence="4">Ribonuclease H-like domain-containing protein</fullName>
    </submittedName>
</protein>
<evidence type="ECO:0000256" key="2">
    <source>
        <dbReference type="SAM" id="MobiDB-lite"/>
    </source>
</evidence>
<dbReference type="PANTHER" id="PTHR11439">
    <property type="entry name" value="GAG-POL-RELATED RETROTRANSPOSON"/>
    <property type="match status" value="1"/>
</dbReference>
<sequence>MTLIEAARTMLADLFLPNTFWAEAVSTACYVLNRVLVTKPQNKTPYELITGKIPIISYIRPFGCHVTILNTIDHLGKFEGKSDEGFLVGLWRVKNQANKTAGPKEANHSAGTQNNINAGNSKMEVEPAQDYFVLPIWSSYTLTVKISETKNEGKKPNRDTGLKTNEEPVDKEDQAFLEELERLKRQEKEANDAAEALKKEFAQDTEDLLLQAGAARATSTNTVNTASTLVSTDSPSNAFSTGGPDLNNTDQDDSQIHALEDIYDNPSDGIFLNASYDDEGAVAEFTNLESTVNVSHIPTSRIPSIHPTTQILGDLKSAVQTRSKVHKSFGDHAFVSYIQKQKRNNHKDFQHCLFACFLSQIEPKKIYEALEDESWVDAMLEELLQFKIQKVWILIDLPYGKKEIRTKWVYRNNKDERGVVVRNKARLVAQGHRQEEGIDYDEVFAPVARIEAIRIFLDFASYMGFIVYQMDVKSAFLYGKINKEVYVSQPLGFVDPKYPKKVYKVVKALYGLHQALRAWYSTLSTFLLKSGYRRGTIDKAFFIKKDKNDIMLVQVYVDDIIFGSTKRSWCDEYEALMNSRFQMSSMGELTFFLGLQVKQKEDGIFISQDKYVAEILKKFDFASVKTASTPIETQKSLTKVEEAVDVDVHLYRSMIGSLMYLIAFRPDIMFAVCACSRFQVTSKTSHLNAVKRIFRYLKGKPKLGLWYPRVSSFDLEAYSDSDYAGANLYRKSTTGEAEYVAAANCCGQVLWIQNQILDYGFNFMNTKIYIGNESTICIVKNLVFHSKTKHIEIRNHFIRDAYEKNLIQVLKIHTDDNVADLLTKSFDVSRHQELASPEQTVSCKDFSNPLIVDSLLKTIWFINAPCFCNEAFAIPGQTATGKELSNLYALTANPTIYVSLVEQFWQTATVKTLNDGEQQITVTVDGHKFAITEASVMRHLQLADADGISSLLNTEIFEQLSLIVARVTSLETKLKKTKEVHGKALTKLVKKVKRLEDELKSTNKRKKAKMVIPDEEEITFRGSFQTGDDGRDRIMQMLKYKVQELSQLKSKFSVQQKSLQKHPKKGTAEDIQDTDEEQTKSLEQQEQEKANLESGSMIRYQALKKKPVTVAQARKNMMVYLKNMANYKMKYFKGMSYDQIRPIFEEEYRKVQTLFKKDSEVSKSEKKRVAEEALLQESFKKLRTAQASGSEPFHQEKSTEEPKELSEEDLKKMLEIVPVEEFRVEALQTKVGNITEAYQGFEDMLKAFDREDLDTLWSLVKEKFRSVEPTEDMERALWVELKRLYEPDKEDTLWKLQRYMHDPLTWRLYGSCAVHHVFSTRGHCIYMLPEKDYPLTTEVMMLMLSRRLQVEEDSEMARDLVKKIFIEANRSRR</sequence>
<comment type="caution">
    <text evidence="4">The sequence shown here is derived from an EMBL/GenBank/DDBJ whole genome shotgun (WGS) entry which is preliminary data.</text>
</comment>
<organism evidence="4 5">
    <name type="scientific">Tanacetum coccineum</name>
    <dbReference type="NCBI Taxonomy" id="301880"/>
    <lineage>
        <taxon>Eukaryota</taxon>
        <taxon>Viridiplantae</taxon>
        <taxon>Streptophyta</taxon>
        <taxon>Embryophyta</taxon>
        <taxon>Tracheophyta</taxon>
        <taxon>Spermatophyta</taxon>
        <taxon>Magnoliopsida</taxon>
        <taxon>eudicotyledons</taxon>
        <taxon>Gunneridae</taxon>
        <taxon>Pentapetalae</taxon>
        <taxon>asterids</taxon>
        <taxon>campanulids</taxon>
        <taxon>Asterales</taxon>
        <taxon>Asteraceae</taxon>
        <taxon>Asteroideae</taxon>
        <taxon>Anthemideae</taxon>
        <taxon>Anthemidinae</taxon>
        <taxon>Tanacetum</taxon>
    </lineage>
</organism>